<dbReference type="Proteomes" id="UP000706525">
    <property type="component" value="Unassembled WGS sequence"/>
</dbReference>
<dbReference type="PANTHER" id="PTHR42852">
    <property type="entry name" value="THIOL:DISULFIDE INTERCHANGE PROTEIN DSBE"/>
    <property type="match status" value="1"/>
</dbReference>
<accession>A0ABN7ZBJ4</accession>
<keyword evidence="3" id="KW-1185">Reference proteome</keyword>
<dbReference type="SUPFAM" id="SSF52833">
    <property type="entry name" value="Thioredoxin-like"/>
    <property type="match status" value="1"/>
</dbReference>
<dbReference type="InterPro" id="IPR000866">
    <property type="entry name" value="AhpC/TSA"/>
</dbReference>
<dbReference type="InterPro" id="IPR036249">
    <property type="entry name" value="Thioredoxin-like_sf"/>
</dbReference>
<dbReference type="RefSeq" id="WP_223993566.1">
    <property type="nucleotide sequence ID" value="NZ_CAJZAG010000011.1"/>
</dbReference>
<dbReference type="InterPro" id="IPR050553">
    <property type="entry name" value="Thioredoxin_ResA/DsbE_sf"/>
</dbReference>
<dbReference type="PANTHER" id="PTHR42852:SF13">
    <property type="entry name" value="PROTEIN DIPZ"/>
    <property type="match status" value="1"/>
</dbReference>
<protein>
    <submittedName>
        <fullName evidence="2">Thiol-disulfide oxidoreductase ResA</fullName>
    </submittedName>
</protein>
<evidence type="ECO:0000259" key="1">
    <source>
        <dbReference type="Pfam" id="PF00578"/>
    </source>
</evidence>
<dbReference type="EMBL" id="CAJZAG010000011">
    <property type="protein sequence ID" value="CAG9182673.1"/>
    <property type="molecule type" value="Genomic_DNA"/>
</dbReference>
<evidence type="ECO:0000313" key="2">
    <source>
        <dbReference type="EMBL" id="CAG9182673.1"/>
    </source>
</evidence>
<comment type="caution">
    <text evidence="2">The sequence shown here is derived from an EMBL/GenBank/DDBJ whole genome shotgun (WGS) entry which is preliminary data.</text>
</comment>
<feature type="domain" description="Alkyl hydroperoxide reductase subunit C/ Thiol specific antioxidant" evidence="1">
    <location>
        <begin position="7"/>
        <end position="136"/>
    </location>
</feature>
<proteinExistence type="predicted"/>
<reference evidence="2 3" key="1">
    <citation type="submission" date="2021-08" db="EMBL/GenBank/DDBJ databases">
        <authorList>
            <person name="Peeters C."/>
        </authorList>
    </citation>
    <scope>NUCLEOTIDE SEQUENCE [LARGE SCALE GENOMIC DNA]</scope>
    <source>
        <strain evidence="2 3">LMG 32289</strain>
    </source>
</reference>
<name>A0ABN7ZBJ4_9BURK</name>
<gene>
    <name evidence="2" type="primary">resA_5</name>
    <name evidence="2" type="ORF">LMG32289_05160</name>
</gene>
<evidence type="ECO:0000313" key="3">
    <source>
        <dbReference type="Proteomes" id="UP000706525"/>
    </source>
</evidence>
<sequence length="193" mass="21034">MRERHFQPAPEWVVQQWFNTDKPLTLAALRGKVVVLEAFQMLCPGCVSHGLPQAQRVHQTFSSSEVVVVGLHTVFEHHEAMTPTALRAFLHEYRIPFPVGVDMPDGRNGVPQTMRAYDMRGTPTLILIDARGNLRQQHFGSISDLTLGAQIAELVLEAREDATGASATSAGSGADRSADDCASGACAIRMPNE</sequence>
<dbReference type="Gene3D" id="3.40.30.10">
    <property type="entry name" value="Glutaredoxin"/>
    <property type="match status" value="1"/>
</dbReference>
<dbReference type="Pfam" id="PF00578">
    <property type="entry name" value="AhpC-TSA"/>
    <property type="match status" value="1"/>
</dbReference>
<organism evidence="2 3">
    <name type="scientific">Cupriavidus pampae</name>
    <dbReference type="NCBI Taxonomy" id="659251"/>
    <lineage>
        <taxon>Bacteria</taxon>
        <taxon>Pseudomonadati</taxon>
        <taxon>Pseudomonadota</taxon>
        <taxon>Betaproteobacteria</taxon>
        <taxon>Burkholderiales</taxon>
        <taxon>Burkholderiaceae</taxon>
        <taxon>Cupriavidus</taxon>
    </lineage>
</organism>